<dbReference type="EMBL" id="JAKLTR010000007">
    <property type="protein sequence ID" value="MCG2615130.1"/>
    <property type="molecule type" value="Genomic_DNA"/>
</dbReference>
<gene>
    <name evidence="2" type="ORF">LZZ85_12595</name>
</gene>
<dbReference type="Proteomes" id="UP001165367">
    <property type="component" value="Unassembled WGS sequence"/>
</dbReference>
<dbReference type="InterPro" id="IPR001360">
    <property type="entry name" value="Glyco_hydro_1"/>
</dbReference>
<name>A0ABS9KS34_9BACT</name>
<keyword evidence="3" id="KW-1185">Reference proteome</keyword>
<dbReference type="RefSeq" id="WP_237872195.1">
    <property type="nucleotide sequence ID" value="NZ_JAKLTR010000007.1"/>
</dbReference>
<organism evidence="2 3">
    <name type="scientific">Terrimonas ginsenosidimutans</name>
    <dbReference type="NCBI Taxonomy" id="2908004"/>
    <lineage>
        <taxon>Bacteria</taxon>
        <taxon>Pseudomonadati</taxon>
        <taxon>Bacteroidota</taxon>
        <taxon>Chitinophagia</taxon>
        <taxon>Chitinophagales</taxon>
        <taxon>Chitinophagaceae</taxon>
        <taxon>Terrimonas</taxon>
    </lineage>
</organism>
<evidence type="ECO:0000313" key="2">
    <source>
        <dbReference type="EMBL" id="MCG2615130.1"/>
    </source>
</evidence>
<keyword evidence="1" id="KW-0175">Coiled coil</keyword>
<dbReference type="Gene3D" id="3.20.20.80">
    <property type="entry name" value="Glycosidases"/>
    <property type="match status" value="1"/>
</dbReference>
<dbReference type="Pfam" id="PF00232">
    <property type="entry name" value="Glyco_hydro_1"/>
    <property type="match status" value="1"/>
</dbReference>
<sequence>MNKRLPCTKPEIWGGMECTINRVGDVYRDQLAETGHYERRDDLHKLSALGFTKFRYPILWERHFPKKDHQEEWEWTAGQLNILRKKNIEPIAGLIHHGSGPLYTNLLDMEFPVKLAAYAKQVAETFPWIRFYTPVNEPLTTARFSGLYGFWYPHKKSDAAFVRMLLNQLKGIVLSMQAIREINPEASLIQTEDLSKTYSTPALAYQAEFENQRRWLTYDFLTGKVNKEHFAWKYFIDNGIEEDELFFFLDNLCPPAIAGFNYYVTSERFLDENISKYPRHTHGHNHEQAYADTEAARSGHMKGAAGLLKEAWWRYRIPIALTECQLVCTREQQMKWFYQHYKFAEDLRRQAIPVVAITAWGLLGAVDWNTLICQNNGQYESGVFEIQKQQLQPTATARMIRTLAKGKDCYHPALDGRGWWQPAGSTAFNYPLSLRGGSGKRLVIIDNNSPIGNIFHSLCQERDLLCTVLSAADAEYLDHEQLAKKIDKCFPWAIVDVRAPIMGPDSSLFEKPRRTHRSFIVQQSRPIQLLQFSAGFTTDGSKGGTDHPVQSGVEILVDRLNAEDIFQYLRERLHKKATFAGTTDTEIDQDRMKKVANRALDLLIDNAKGIWHFTENTEDLLMNAEENVQAIDQKAQTTDARKQLTKKMAVPVYQFTK</sequence>
<comment type="caution">
    <text evidence="2">The sequence shown here is derived from an EMBL/GenBank/DDBJ whole genome shotgun (WGS) entry which is preliminary data.</text>
</comment>
<dbReference type="SUPFAM" id="SSF51445">
    <property type="entry name" value="(Trans)glycosidases"/>
    <property type="match status" value="1"/>
</dbReference>
<evidence type="ECO:0000313" key="3">
    <source>
        <dbReference type="Proteomes" id="UP001165367"/>
    </source>
</evidence>
<reference evidence="2" key="1">
    <citation type="submission" date="2022-01" db="EMBL/GenBank/DDBJ databases">
        <authorList>
            <person name="Jo J.-H."/>
            <person name="Im W.-T."/>
        </authorList>
    </citation>
    <scope>NUCLEOTIDE SEQUENCE</scope>
    <source>
        <strain evidence="2">NA20</strain>
    </source>
</reference>
<feature type="coiled-coil region" evidence="1">
    <location>
        <begin position="614"/>
        <end position="641"/>
    </location>
</feature>
<protein>
    <submittedName>
        <fullName evidence="2">Family 1 glycosylhydrolase</fullName>
    </submittedName>
</protein>
<dbReference type="InterPro" id="IPR017853">
    <property type="entry name" value="GH"/>
</dbReference>
<evidence type="ECO:0000256" key="1">
    <source>
        <dbReference type="SAM" id="Coils"/>
    </source>
</evidence>
<accession>A0ABS9KS34</accession>
<proteinExistence type="predicted"/>